<reference evidence="2" key="3">
    <citation type="submission" date="2015-06" db="UniProtKB">
        <authorList>
            <consortium name="EnsemblMetazoa"/>
        </authorList>
    </citation>
    <scope>IDENTIFICATION</scope>
</reference>
<organism evidence="2 3">
    <name type="scientific">Helobdella robusta</name>
    <name type="common">Californian leech</name>
    <dbReference type="NCBI Taxonomy" id="6412"/>
    <lineage>
        <taxon>Eukaryota</taxon>
        <taxon>Metazoa</taxon>
        <taxon>Spiralia</taxon>
        <taxon>Lophotrochozoa</taxon>
        <taxon>Annelida</taxon>
        <taxon>Clitellata</taxon>
        <taxon>Hirudinea</taxon>
        <taxon>Rhynchobdellida</taxon>
        <taxon>Glossiphoniidae</taxon>
        <taxon>Helobdella</taxon>
    </lineage>
</organism>
<sequence length="66" mass="7630">NYRPISNLTSIFKIIERAALRRIQPYITSYPNYSPLQSAIQINHSTETALLHIPDNVFNLCNNKKN</sequence>
<evidence type="ECO:0000313" key="1">
    <source>
        <dbReference type="EMBL" id="ESO11248.1"/>
    </source>
</evidence>
<dbReference type="OrthoDB" id="8952004at2759"/>
<protein>
    <submittedName>
        <fullName evidence="1 2">Uncharacterized protein</fullName>
    </submittedName>
</protein>
<dbReference type="GeneID" id="20195975"/>
<dbReference type="AlphaFoldDB" id="T1EHC5"/>
<dbReference type="HOGENOM" id="CLU_204269_0_0_1"/>
<gene>
    <name evidence="2" type="primary">20195975</name>
    <name evidence="1" type="ORF">HELRODRAFT_127032</name>
</gene>
<dbReference type="CTD" id="20195975"/>
<evidence type="ECO:0000313" key="3">
    <source>
        <dbReference type="Proteomes" id="UP000015101"/>
    </source>
</evidence>
<dbReference type="Proteomes" id="UP000015101">
    <property type="component" value="Unassembled WGS sequence"/>
</dbReference>
<dbReference type="EMBL" id="AMQM01008725">
    <property type="status" value="NOT_ANNOTATED_CDS"/>
    <property type="molecule type" value="Genomic_DNA"/>
</dbReference>
<evidence type="ECO:0000313" key="2">
    <source>
        <dbReference type="EnsemblMetazoa" id="HelroP127032"/>
    </source>
</evidence>
<dbReference type="InParanoid" id="T1EHC5"/>
<keyword evidence="3" id="KW-1185">Reference proteome</keyword>
<dbReference type="EnsemblMetazoa" id="HelroT127032">
    <property type="protein sequence ID" value="HelroP127032"/>
    <property type="gene ID" value="HelroG127032"/>
</dbReference>
<dbReference type="KEGG" id="hro:HELRODRAFT_127032"/>
<reference evidence="3" key="1">
    <citation type="submission" date="2012-12" db="EMBL/GenBank/DDBJ databases">
        <authorList>
            <person name="Hellsten U."/>
            <person name="Grimwood J."/>
            <person name="Chapman J.A."/>
            <person name="Shapiro H."/>
            <person name="Aerts A."/>
            <person name="Otillar R.P."/>
            <person name="Terry A.Y."/>
            <person name="Boore J.L."/>
            <person name="Simakov O."/>
            <person name="Marletaz F."/>
            <person name="Cho S.-J."/>
            <person name="Edsinger-Gonzales E."/>
            <person name="Havlak P."/>
            <person name="Kuo D.-H."/>
            <person name="Larsson T."/>
            <person name="Lv J."/>
            <person name="Arendt D."/>
            <person name="Savage R."/>
            <person name="Osoegawa K."/>
            <person name="de Jong P."/>
            <person name="Lindberg D.R."/>
            <person name="Seaver E.C."/>
            <person name="Weisblat D.A."/>
            <person name="Putnam N.H."/>
            <person name="Grigoriev I.V."/>
            <person name="Rokhsar D.S."/>
        </authorList>
    </citation>
    <scope>NUCLEOTIDE SEQUENCE</scope>
</reference>
<dbReference type="EMBL" id="KB095836">
    <property type="protein sequence ID" value="ESO11248.1"/>
    <property type="molecule type" value="Genomic_DNA"/>
</dbReference>
<name>T1EHC5_HELRO</name>
<accession>T1EHC5</accession>
<dbReference type="RefSeq" id="XP_009010629.1">
    <property type="nucleotide sequence ID" value="XM_009012381.1"/>
</dbReference>
<proteinExistence type="predicted"/>
<reference evidence="1 3" key="2">
    <citation type="journal article" date="2013" name="Nature">
        <title>Insights into bilaterian evolution from three spiralian genomes.</title>
        <authorList>
            <person name="Simakov O."/>
            <person name="Marletaz F."/>
            <person name="Cho S.J."/>
            <person name="Edsinger-Gonzales E."/>
            <person name="Havlak P."/>
            <person name="Hellsten U."/>
            <person name="Kuo D.H."/>
            <person name="Larsson T."/>
            <person name="Lv J."/>
            <person name="Arendt D."/>
            <person name="Savage R."/>
            <person name="Osoegawa K."/>
            <person name="de Jong P."/>
            <person name="Grimwood J."/>
            <person name="Chapman J.A."/>
            <person name="Shapiro H."/>
            <person name="Aerts A."/>
            <person name="Otillar R.P."/>
            <person name="Terry A.Y."/>
            <person name="Boore J.L."/>
            <person name="Grigoriev I.V."/>
            <person name="Lindberg D.R."/>
            <person name="Seaver E.C."/>
            <person name="Weisblat D.A."/>
            <person name="Putnam N.H."/>
            <person name="Rokhsar D.S."/>
        </authorList>
    </citation>
    <scope>NUCLEOTIDE SEQUENCE</scope>
</reference>